<comment type="caution">
    <text evidence="2">The sequence shown here is derived from an EMBL/GenBank/DDBJ whole genome shotgun (WGS) entry which is preliminary data.</text>
</comment>
<protein>
    <recommendedName>
        <fullName evidence="4">DUF2273 domain-containing protein</fullName>
    </recommendedName>
</protein>
<evidence type="ECO:0000313" key="3">
    <source>
        <dbReference type="Proteomes" id="UP000070456"/>
    </source>
</evidence>
<reference evidence="2 3" key="1">
    <citation type="submission" date="2015-12" db="EMBL/GenBank/DDBJ databases">
        <title>Draft genome sequence of the thermoanaerobe Thermotalea metallivorans, an isolate from the runoff channel of the Great Artesian Basin, Australia.</title>
        <authorList>
            <person name="Patel B.K."/>
        </authorList>
    </citation>
    <scope>NUCLEOTIDE SEQUENCE [LARGE SCALE GENOMIC DNA]</scope>
    <source>
        <strain evidence="2 3">B2-1</strain>
    </source>
</reference>
<dbReference type="AlphaFoldDB" id="A0A140L8C6"/>
<evidence type="ECO:0008006" key="4">
    <source>
        <dbReference type="Google" id="ProtNLM"/>
    </source>
</evidence>
<organism evidence="2 3">
    <name type="scientific">Thermotalea metallivorans</name>
    <dbReference type="NCBI Taxonomy" id="520762"/>
    <lineage>
        <taxon>Bacteria</taxon>
        <taxon>Bacillati</taxon>
        <taxon>Bacillota</taxon>
        <taxon>Clostridia</taxon>
        <taxon>Peptostreptococcales</taxon>
        <taxon>Thermotaleaceae</taxon>
        <taxon>Thermotalea</taxon>
    </lineage>
</organism>
<feature type="transmembrane region" description="Helical" evidence="1">
    <location>
        <begin position="20"/>
        <end position="53"/>
    </location>
</feature>
<keyword evidence="1" id="KW-1133">Transmembrane helix</keyword>
<accession>A0A140L8C6</accession>
<name>A0A140L8C6_9FIRM</name>
<dbReference type="Pfam" id="PF10031">
    <property type="entry name" value="DUF2273"/>
    <property type="match status" value="1"/>
</dbReference>
<proteinExistence type="predicted"/>
<keyword evidence="1" id="KW-0472">Membrane</keyword>
<sequence>MIINKEKIMDVLWHHWGKMVGMLTGLVFSLLVIFIGILKTIFIGVCIYIGYVIGKKIDNKEDLWEFLDRILPPGNLK</sequence>
<evidence type="ECO:0000256" key="1">
    <source>
        <dbReference type="SAM" id="Phobius"/>
    </source>
</evidence>
<dbReference type="EMBL" id="LOEE01000021">
    <property type="protein sequence ID" value="KXG76801.1"/>
    <property type="molecule type" value="Genomic_DNA"/>
</dbReference>
<keyword evidence="1" id="KW-0812">Transmembrane</keyword>
<dbReference type="InterPro" id="IPR018730">
    <property type="entry name" value="DUF2273"/>
</dbReference>
<dbReference type="STRING" id="520762.AN619_07930"/>
<gene>
    <name evidence="2" type="ORF">AN619_07930</name>
</gene>
<dbReference type="Proteomes" id="UP000070456">
    <property type="component" value="Unassembled WGS sequence"/>
</dbReference>
<keyword evidence="3" id="KW-1185">Reference proteome</keyword>
<evidence type="ECO:0000313" key="2">
    <source>
        <dbReference type="EMBL" id="KXG76801.1"/>
    </source>
</evidence>